<comment type="caution">
    <text evidence="2">The sequence shown here is derived from an EMBL/GenBank/DDBJ whole genome shotgun (WGS) entry which is preliminary data.</text>
</comment>
<protein>
    <submittedName>
        <fullName evidence="2">Stage V sporulation protein AB</fullName>
    </submittedName>
</protein>
<feature type="transmembrane region" description="Helical" evidence="1">
    <location>
        <begin position="80"/>
        <end position="104"/>
    </location>
</feature>
<feature type="transmembrane region" description="Helical" evidence="1">
    <location>
        <begin position="47"/>
        <end position="68"/>
    </location>
</feature>
<sequence length="142" mass="15786">MKEISLNLAQAFIGFGGGITVGAGFVAFITVLRIIPRLIQLSKSEAFIKIYTASIILGLLFGTFLTFFNGSWQEPVILLVLWGLLHGIFNGMLAAALTEILNVFPILLKRVKLDSFLLWLLMAIMFGKIIGSLFQWLYFVTV</sequence>
<feature type="transmembrane region" description="Helical" evidence="1">
    <location>
        <begin position="12"/>
        <end position="35"/>
    </location>
</feature>
<dbReference type="RefSeq" id="WP_188856791.1">
    <property type="nucleotide sequence ID" value="NZ_BMOS01000009.1"/>
</dbReference>
<dbReference type="Pfam" id="PF13782">
    <property type="entry name" value="SpoVAB"/>
    <property type="match status" value="1"/>
</dbReference>
<evidence type="ECO:0000256" key="1">
    <source>
        <dbReference type="SAM" id="Phobius"/>
    </source>
</evidence>
<gene>
    <name evidence="2" type="primary">spoVAB</name>
    <name evidence="2" type="ORF">GCM10007971_16740</name>
</gene>
<name>A0A917XXB4_9BACI</name>
<feature type="transmembrane region" description="Helical" evidence="1">
    <location>
        <begin position="116"/>
        <end position="139"/>
    </location>
</feature>
<keyword evidence="1" id="KW-0472">Membrane</keyword>
<dbReference type="Proteomes" id="UP000624041">
    <property type="component" value="Unassembled WGS sequence"/>
</dbReference>
<organism evidence="2 3">
    <name type="scientific">Oceanobacillus indicireducens</name>
    <dbReference type="NCBI Taxonomy" id="1004261"/>
    <lineage>
        <taxon>Bacteria</taxon>
        <taxon>Bacillati</taxon>
        <taxon>Bacillota</taxon>
        <taxon>Bacilli</taxon>
        <taxon>Bacillales</taxon>
        <taxon>Bacillaceae</taxon>
        <taxon>Oceanobacillus</taxon>
    </lineage>
</organism>
<accession>A0A917XXB4</accession>
<dbReference type="EMBL" id="BMOS01000009">
    <property type="protein sequence ID" value="GGN56614.1"/>
    <property type="molecule type" value="Genomic_DNA"/>
</dbReference>
<evidence type="ECO:0000313" key="3">
    <source>
        <dbReference type="Proteomes" id="UP000624041"/>
    </source>
</evidence>
<evidence type="ECO:0000313" key="2">
    <source>
        <dbReference type="EMBL" id="GGN56614.1"/>
    </source>
</evidence>
<keyword evidence="1" id="KW-0812">Transmembrane</keyword>
<dbReference type="InterPro" id="IPR020144">
    <property type="entry name" value="SpoVAB"/>
</dbReference>
<keyword evidence="1" id="KW-1133">Transmembrane helix</keyword>
<reference evidence="2" key="2">
    <citation type="submission" date="2020-09" db="EMBL/GenBank/DDBJ databases">
        <authorList>
            <person name="Sun Q."/>
            <person name="Ohkuma M."/>
        </authorList>
    </citation>
    <scope>NUCLEOTIDE SEQUENCE</scope>
    <source>
        <strain evidence="2">JCM 17251</strain>
    </source>
</reference>
<reference evidence="2" key="1">
    <citation type="journal article" date="2014" name="Int. J. Syst. Evol. Microbiol.">
        <title>Complete genome sequence of Corynebacterium casei LMG S-19264T (=DSM 44701T), isolated from a smear-ripened cheese.</title>
        <authorList>
            <consortium name="US DOE Joint Genome Institute (JGI-PGF)"/>
            <person name="Walter F."/>
            <person name="Albersmeier A."/>
            <person name="Kalinowski J."/>
            <person name="Ruckert C."/>
        </authorList>
    </citation>
    <scope>NUCLEOTIDE SEQUENCE</scope>
    <source>
        <strain evidence="2">JCM 17251</strain>
    </source>
</reference>
<dbReference type="AlphaFoldDB" id="A0A917XXB4"/>
<proteinExistence type="predicted"/>
<keyword evidence="3" id="KW-1185">Reference proteome</keyword>